<dbReference type="EC" id="2.7.7.7" evidence="1"/>
<dbReference type="InterPro" id="IPR050238">
    <property type="entry name" value="DNA_Rep/Repair_Clamp_Loader"/>
</dbReference>
<evidence type="ECO:0000256" key="1">
    <source>
        <dbReference type="ARBA" id="ARBA00012417"/>
    </source>
</evidence>
<dbReference type="Gene3D" id="3.40.50.300">
    <property type="entry name" value="P-loop containing nucleotide triphosphate hydrolases"/>
    <property type="match status" value="1"/>
</dbReference>
<evidence type="ECO:0000313" key="9">
    <source>
        <dbReference type="EMBL" id="PJJ57351.1"/>
    </source>
</evidence>
<dbReference type="InterPro" id="IPR027417">
    <property type="entry name" value="P-loop_NTPase"/>
</dbReference>
<comment type="catalytic activity">
    <reaction evidence="7">
        <text>DNA(n) + a 2'-deoxyribonucleoside 5'-triphosphate = DNA(n+1) + diphosphate</text>
        <dbReference type="Rhea" id="RHEA:22508"/>
        <dbReference type="Rhea" id="RHEA-COMP:17339"/>
        <dbReference type="Rhea" id="RHEA-COMP:17340"/>
        <dbReference type="ChEBI" id="CHEBI:33019"/>
        <dbReference type="ChEBI" id="CHEBI:61560"/>
        <dbReference type="ChEBI" id="CHEBI:173112"/>
        <dbReference type="EC" id="2.7.7.7"/>
    </reaction>
</comment>
<evidence type="ECO:0000256" key="7">
    <source>
        <dbReference type="ARBA" id="ARBA00049244"/>
    </source>
</evidence>
<dbReference type="NCBIfam" id="TIGR00678">
    <property type="entry name" value="holB"/>
    <property type="match status" value="1"/>
</dbReference>
<protein>
    <recommendedName>
        <fullName evidence="2">DNA polymerase III subunit delta'</fullName>
        <ecNumber evidence="1">2.7.7.7</ecNumber>
    </recommendedName>
</protein>
<dbReference type="GO" id="GO:0008408">
    <property type="term" value="F:3'-5' exonuclease activity"/>
    <property type="evidence" value="ECO:0007669"/>
    <property type="project" value="InterPro"/>
</dbReference>
<keyword evidence="4" id="KW-0548">Nucleotidyltransferase</keyword>
<dbReference type="AlphaFoldDB" id="A0A0B2BF90"/>
<dbReference type="Pfam" id="PF13177">
    <property type="entry name" value="DNA_pol3_delta2"/>
    <property type="match status" value="1"/>
</dbReference>
<evidence type="ECO:0000259" key="8">
    <source>
        <dbReference type="Pfam" id="PF09115"/>
    </source>
</evidence>
<organism evidence="9 10">
    <name type="scientific">Mumia flava</name>
    <dbReference type="NCBI Taxonomy" id="1348852"/>
    <lineage>
        <taxon>Bacteria</taxon>
        <taxon>Bacillati</taxon>
        <taxon>Actinomycetota</taxon>
        <taxon>Actinomycetes</taxon>
        <taxon>Propionibacteriales</taxon>
        <taxon>Nocardioidaceae</taxon>
        <taxon>Mumia</taxon>
    </lineage>
</organism>
<dbReference type="GO" id="GO:0009360">
    <property type="term" value="C:DNA polymerase III complex"/>
    <property type="evidence" value="ECO:0007669"/>
    <property type="project" value="InterPro"/>
</dbReference>
<accession>A0A0B2BF90</accession>
<dbReference type="OrthoDB" id="9809531at2"/>
<keyword evidence="6" id="KW-0239">DNA-directed DNA polymerase</keyword>
<dbReference type="InterPro" id="IPR015199">
    <property type="entry name" value="DNA_pol_III_delta_C"/>
</dbReference>
<dbReference type="GO" id="GO:0003887">
    <property type="term" value="F:DNA-directed DNA polymerase activity"/>
    <property type="evidence" value="ECO:0007669"/>
    <property type="project" value="UniProtKB-KW"/>
</dbReference>
<comment type="caution">
    <text evidence="9">The sequence shown here is derived from an EMBL/GenBank/DDBJ whole genome shotgun (WGS) entry which is preliminary data.</text>
</comment>
<dbReference type="Proteomes" id="UP000230842">
    <property type="component" value="Unassembled WGS sequence"/>
</dbReference>
<name>A0A0B2BF90_9ACTN</name>
<evidence type="ECO:0000256" key="6">
    <source>
        <dbReference type="ARBA" id="ARBA00022932"/>
    </source>
</evidence>
<proteinExistence type="predicted"/>
<keyword evidence="3" id="KW-0808">Transferase</keyword>
<keyword evidence="5" id="KW-0235">DNA replication</keyword>
<evidence type="ECO:0000313" key="10">
    <source>
        <dbReference type="Proteomes" id="UP000230842"/>
    </source>
</evidence>
<keyword evidence="10" id="KW-1185">Reference proteome</keyword>
<dbReference type="SUPFAM" id="SSF52540">
    <property type="entry name" value="P-loop containing nucleoside triphosphate hydrolases"/>
    <property type="match status" value="1"/>
</dbReference>
<sequence length="385" mass="40969">MSVFDDLVGQEGVVETLRGAVASASERLEGGRGTAMTHAWLFTGPPGSGRSNAARAFAAALQCESGGCGACHACRTALSGAHPDVSLVRTDGLSIDVAEVRDQVRLAAMRPSEGRWQVVVVEDADRLTEKAADALLKSLEEPPPRTVWMLCAPTSEDVIVTIRSRSRQVVLRTPPAEAIAAMLARRDGIDPGRALEAARASQGHVGRARALATDEAARKRRADVLAIPGSLTSIGACLDAAATISGTAQAQADEVAERLEESEREALRMEFGVEERGRRPAGYAGRLASLEKEQKRRRTRIARDSIDGVLLQLLAYYRDVLATQTAEGAALVNADVQREVATVATTFSPEETLARMDAILTCREALDANAAPQLALENLMLGLRG</sequence>
<dbReference type="Pfam" id="PF09115">
    <property type="entry name" value="DNApol3-delta_C"/>
    <property type="match status" value="1"/>
</dbReference>
<dbReference type="RefSeq" id="WP_039350542.1">
    <property type="nucleotide sequence ID" value="NZ_PGEZ01000001.1"/>
</dbReference>
<dbReference type="InterPro" id="IPR004622">
    <property type="entry name" value="DNA_pol_HolB"/>
</dbReference>
<gene>
    <name evidence="9" type="ORF">CLV56_1579</name>
</gene>
<dbReference type="PANTHER" id="PTHR11669">
    <property type="entry name" value="REPLICATION FACTOR C / DNA POLYMERASE III GAMMA-TAU SUBUNIT"/>
    <property type="match status" value="1"/>
</dbReference>
<dbReference type="PANTHER" id="PTHR11669:SF8">
    <property type="entry name" value="DNA POLYMERASE III SUBUNIT DELTA"/>
    <property type="match status" value="1"/>
</dbReference>
<evidence type="ECO:0000256" key="3">
    <source>
        <dbReference type="ARBA" id="ARBA00022679"/>
    </source>
</evidence>
<dbReference type="NCBIfam" id="NF005926">
    <property type="entry name" value="PRK07940.1"/>
    <property type="match status" value="1"/>
</dbReference>
<feature type="domain" description="DNA polymerase III delta subunit C-terminal" evidence="8">
    <location>
        <begin position="310"/>
        <end position="383"/>
    </location>
</feature>
<evidence type="ECO:0000256" key="4">
    <source>
        <dbReference type="ARBA" id="ARBA00022695"/>
    </source>
</evidence>
<dbReference type="EMBL" id="PGEZ01000001">
    <property type="protein sequence ID" value="PJJ57351.1"/>
    <property type="molecule type" value="Genomic_DNA"/>
</dbReference>
<dbReference type="GO" id="GO:0006261">
    <property type="term" value="P:DNA-templated DNA replication"/>
    <property type="evidence" value="ECO:0007669"/>
    <property type="project" value="TreeGrafter"/>
</dbReference>
<evidence type="ECO:0000256" key="5">
    <source>
        <dbReference type="ARBA" id="ARBA00022705"/>
    </source>
</evidence>
<dbReference type="GO" id="GO:0003677">
    <property type="term" value="F:DNA binding"/>
    <property type="evidence" value="ECO:0007669"/>
    <property type="project" value="InterPro"/>
</dbReference>
<evidence type="ECO:0000256" key="2">
    <source>
        <dbReference type="ARBA" id="ARBA00014363"/>
    </source>
</evidence>
<reference evidence="9 10" key="1">
    <citation type="submission" date="2017-11" db="EMBL/GenBank/DDBJ databases">
        <title>Genomic Encyclopedia of Archaeal and Bacterial Type Strains, Phase II (KMG-II): From Individual Species to Whole Genera.</title>
        <authorList>
            <person name="Goeker M."/>
        </authorList>
    </citation>
    <scope>NUCLEOTIDE SEQUENCE [LARGE SCALE GENOMIC DNA]</scope>
    <source>
        <strain evidence="9 10">DSM 27763</strain>
    </source>
</reference>